<keyword evidence="2" id="KW-1185">Reference proteome</keyword>
<dbReference type="OrthoDB" id="1952652at2"/>
<reference evidence="1 2" key="1">
    <citation type="submission" date="2016-05" db="EMBL/GenBank/DDBJ databases">
        <title>Microbial solvent formation.</title>
        <authorList>
            <person name="Poehlein A."/>
            <person name="Montoya Solano J.D."/>
            <person name="Flitsch S."/>
            <person name="Krabben P."/>
            <person name="Duerre P."/>
            <person name="Daniel R."/>
        </authorList>
    </citation>
    <scope>NUCLEOTIDE SEQUENCE [LARGE SCALE GENOMIC DNA]</scope>
    <source>
        <strain evidence="1 2">DSM 2619</strain>
    </source>
</reference>
<dbReference type="EMBL" id="LZZM01000233">
    <property type="protein sequence ID" value="OOM71276.1"/>
    <property type="molecule type" value="Genomic_DNA"/>
</dbReference>
<comment type="caution">
    <text evidence="1">The sequence shown here is derived from an EMBL/GenBank/DDBJ whole genome shotgun (WGS) entry which is preliminary data.</text>
</comment>
<dbReference type="RefSeq" id="WP_077849900.1">
    <property type="nucleotide sequence ID" value="NZ_LZZM01000233.1"/>
</dbReference>
<sequence>MNELLIPISNDEFKNAVNIKFNNILVGFNSFKNFTIKANNINNDGEKKLIELIEVIFEENSSEAYVDFYLNKISDEDKEKLISLVSNEDREILKLHLNIEPHDGVFYKLKNKDLIPFLVRLNTREIFFVTFYFTNKPITIWGNYDMNFPCFFNTQENLDFYYNLSESFGF</sequence>
<accession>A0A1S8T0J0</accession>
<dbReference type="Proteomes" id="UP000190890">
    <property type="component" value="Unassembled WGS sequence"/>
</dbReference>
<organism evidence="1 2">
    <name type="scientific">Clostridium puniceum</name>
    <dbReference type="NCBI Taxonomy" id="29367"/>
    <lineage>
        <taxon>Bacteria</taxon>
        <taxon>Bacillati</taxon>
        <taxon>Bacillota</taxon>
        <taxon>Clostridia</taxon>
        <taxon>Eubacteriales</taxon>
        <taxon>Clostridiaceae</taxon>
        <taxon>Clostridium</taxon>
    </lineage>
</organism>
<proteinExistence type="predicted"/>
<evidence type="ECO:0000313" key="1">
    <source>
        <dbReference type="EMBL" id="OOM71276.1"/>
    </source>
</evidence>
<name>A0A1S8T0J0_9CLOT</name>
<protein>
    <submittedName>
        <fullName evidence="1">Uncharacterized protein</fullName>
    </submittedName>
</protein>
<evidence type="ECO:0000313" key="2">
    <source>
        <dbReference type="Proteomes" id="UP000190890"/>
    </source>
</evidence>
<dbReference type="AlphaFoldDB" id="A0A1S8T0J0"/>
<gene>
    <name evidence="1" type="ORF">CLPUN_50060</name>
</gene>